<proteinExistence type="predicted"/>
<dbReference type="Proteomes" id="UP001149400">
    <property type="component" value="Unassembled WGS sequence"/>
</dbReference>
<dbReference type="EMBL" id="JAJUBC010000001">
    <property type="protein sequence ID" value="MDD1791545.1"/>
    <property type="molecule type" value="Genomic_DNA"/>
</dbReference>
<gene>
    <name evidence="1" type="ORF">LRP50_00185</name>
</gene>
<comment type="caution">
    <text evidence="1">The sequence shown here is derived from an EMBL/GenBank/DDBJ whole genome shotgun (WGS) entry which is preliminary data.</text>
</comment>
<evidence type="ECO:0000313" key="1">
    <source>
        <dbReference type="EMBL" id="MDD1791545.1"/>
    </source>
</evidence>
<protein>
    <submittedName>
        <fullName evidence="1">Uncharacterized protein</fullName>
    </submittedName>
</protein>
<accession>A0ABT5QVA0</accession>
<keyword evidence="2" id="KW-1185">Reference proteome</keyword>
<sequence>MTLSDVIKNIASIDADMTIYAKTPWLEDSPAFVDYEPDDGSVPDGAENMEYFLEVFIVNQLLEDIGNADCQRIIDYAINDV</sequence>
<organism evidence="1 2">
    <name type="scientific">Enterovibrio gelatinilyticus</name>
    <dbReference type="NCBI Taxonomy" id="2899819"/>
    <lineage>
        <taxon>Bacteria</taxon>
        <taxon>Pseudomonadati</taxon>
        <taxon>Pseudomonadota</taxon>
        <taxon>Gammaproteobacteria</taxon>
        <taxon>Vibrionales</taxon>
        <taxon>Vibrionaceae</taxon>
        <taxon>Enterovibrio</taxon>
    </lineage>
</organism>
<evidence type="ECO:0000313" key="2">
    <source>
        <dbReference type="Proteomes" id="UP001149400"/>
    </source>
</evidence>
<reference evidence="1" key="1">
    <citation type="submission" date="2021-12" db="EMBL/GenBank/DDBJ databases">
        <title>Enterovibrio ZSDZ35 sp. nov. and Enterovibrio ZSDZ42 sp. nov., isolated from coastal seawater in Qingdao.</title>
        <authorList>
            <person name="Zhang P."/>
        </authorList>
    </citation>
    <scope>NUCLEOTIDE SEQUENCE</scope>
    <source>
        <strain evidence="1">ZSDZ42</strain>
    </source>
</reference>
<dbReference type="RefSeq" id="WP_274162504.1">
    <property type="nucleotide sequence ID" value="NZ_JAJUBC010000001.1"/>
</dbReference>
<name>A0ABT5QVA0_9GAMM</name>